<gene>
    <name evidence="9" type="ORF">EV200_10734</name>
    <name evidence="8" type="ORF">GCM10011413_00310</name>
</gene>
<dbReference type="RefSeq" id="WP_132534802.1">
    <property type="nucleotide sequence ID" value="NZ_BMJO01000001.1"/>
</dbReference>
<evidence type="ECO:0000256" key="5">
    <source>
        <dbReference type="ARBA" id="ARBA00023136"/>
    </source>
</evidence>
<proteinExistence type="inferred from homology"/>
<dbReference type="Pfam" id="PF04138">
    <property type="entry name" value="GtrA_DPMS_TM"/>
    <property type="match status" value="1"/>
</dbReference>
<dbReference type="GO" id="GO:0005886">
    <property type="term" value="C:plasma membrane"/>
    <property type="evidence" value="ECO:0007669"/>
    <property type="project" value="TreeGrafter"/>
</dbReference>
<feature type="domain" description="GtrA/DPMS transmembrane" evidence="7">
    <location>
        <begin position="15"/>
        <end position="130"/>
    </location>
</feature>
<reference evidence="9 10" key="3">
    <citation type="submission" date="2019-03" db="EMBL/GenBank/DDBJ databases">
        <title>Genomic Encyclopedia of Type Strains, Phase IV (KMG-IV): sequencing the most valuable type-strain genomes for metagenomic binning, comparative biology and taxonomic classification.</title>
        <authorList>
            <person name="Goeker M."/>
        </authorList>
    </citation>
    <scope>NUCLEOTIDE SEQUENCE [LARGE SCALE GENOMIC DNA]</scope>
    <source>
        <strain evidence="9 10">DSM 103236</strain>
    </source>
</reference>
<evidence type="ECO:0000256" key="1">
    <source>
        <dbReference type="ARBA" id="ARBA00004141"/>
    </source>
</evidence>
<dbReference type="GO" id="GO:0000271">
    <property type="term" value="P:polysaccharide biosynthetic process"/>
    <property type="evidence" value="ECO:0007669"/>
    <property type="project" value="InterPro"/>
</dbReference>
<reference evidence="8" key="4">
    <citation type="submission" date="2024-05" db="EMBL/GenBank/DDBJ databases">
        <authorList>
            <person name="Sun Q."/>
            <person name="Zhou Y."/>
        </authorList>
    </citation>
    <scope>NUCLEOTIDE SEQUENCE</scope>
    <source>
        <strain evidence="8">CGMCC 1.15644</strain>
    </source>
</reference>
<evidence type="ECO:0000259" key="7">
    <source>
        <dbReference type="Pfam" id="PF04138"/>
    </source>
</evidence>
<evidence type="ECO:0000313" key="9">
    <source>
        <dbReference type="EMBL" id="TCO21443.1"/>
    </source>
</evidence>
<evidence type="ECO:0000256" key="2">
    <source>
        <dbReference type="ARBA" id="ARBA00009399"/>
    </source>
</evidence>
<dbReference type="OrthoDB" id="9812049at2"/>
<evidence type="ECO:0000313" key="11">
    <source>
        <dbReference type="Proteomes" id="UP000622648"/>
    </source>
</evidence>
<evidence type="ECO:0000313" key="8">
    <source>
        <dbReference type="EMBL" id="GGE38693.1"/>
    </source>
</evidence>
<dbReference type="Proteomes" id="UP000295684">
    <property type="component" value="Unassembled WGS sequence"/>
</dbReference>
<feature type="transmembrane region" description="Helical" evidence="6">
    <location>
        <begin position="104"/>
        <end position="130"/>
    </location>
</feature>
<evidence type="ECO:0000256" key="4">
    <source>
        <dbReference type="ARBA" id="ARBA00022989"/>
    </source>
</evidence>
<dbReference type="PANTHER" id="PTHR38459">
    <property type="entry name" value="PROPHAGE BACTOPRENOL-LINKED GLUCOSE TRANSLOCASE HOMOLOG"/>
    <property type="match status" value="1"/>
</dbReference>
<sequence>MRFNISRINFFNLLKFGTVGGISVLIDFSLTWLLHNGLGLNGLISSSLGFLVSSICNFLLNNYWTFGAVKGEGTKRFIRFVCICAIGLLLNTATVYILTHWGGFGLYISKLIAVVVVFNWSFLASSLFAFKPSDAMQS</sequence>
<keyword evidence="4 6" id="KW-1133">Transmembrane helix</keyword>
<keyword evidence="5 6" id="KW-0472">Membrane</keyword>
<dbReference type="EMBL" id="SLWO01000007">
    <property type="protein sequence ID" value="TCO21443.1"/>
    <property type="molecule type" value="Genomic_DNA"/>
</dbReference>
<reference evidence="11" key="2">
    <citation type="journal article" date="2019" name="Int. J. Syst. Evol. Microbiol.">
        <title>The Global Catalogue of Microorganisms (GCM) 10K type strain sequencing project: providing services to taxonomists for standard genome sequencing and annotation.</title>
        <authorList>
            <consortium name="The Broad Institute Genomics Platform"/>
            <consortium name="The Broad Institute Genome Sequencing Center for Infectious Disease"/>
            <person name="Wu L."/>
            <person name="Ma J."/>
        </authorList>
    </citation>
    <scope>NUCLEOTIDE SEQUENCE [LARGE SCALE GENOMIC DNA]</scope>
    <source>
        <strain evidence="11">CGMCC 1.15644</strain>
    </source>
</reference>
<comment type="caution">
    <text evidence="9">The sequence shown here is derived from an EMBL/GenBank/DDBJ whole genome shotgun (WGS) entry which is preliminary data.</text>
</comment>
<dbReference type="Proteomes" id="UP000622648">
    <property type="component" value="Unassembled WGS sequence"/>
</dbReference>
<keyword evidence="3 6" id="KW-0812">Transmembrane</keyword>
<dbReference type="EMBL" id="BMJO01000001">
    <property type="protein sequence ID" value="GGE38693.1"/>
    <property type="molecule type" value="Genomic_DNA"/>
</dbReference>
<organism evidence="9 10">
    <name type="scientific">Pedobacter psychrotolerans</name>
    <dbReference type="NCBI Taxonomy" id="1843235"/>
    <lineage>
        <taxon>Bacteria</taxon>
        <taxon>Pseudomonadati</taxon>
        <taxon>Bacteroidota</taxon>
        <taxon>Sphingobacteriia</taxon>
        <taxon>Sphingobacteriales</taxon>
        <taxon>Sphingobacteriaceae</taxon>
        <taxon>Pedobacter</taxon>
    </lineage>
</organism>
<reference evidence="8" key="1">
    <citation type="journal article" date="2014" name="Int. J. Syst. Evol. Microbiol.">
        <title>Complete genome of a new Firmicutes species belonging to the dominant human colonic microbiota ('Ruminococcus bicirculans') reveals two chromosomes and a selective capacity to utilize plant glucans.</title>
        <authorList>
            <consortium name="NISC Comparative Sequencing Program"/>
            <person name="Wegmann U."/>
            <person name="Louis P."/>
            <person name="Goesmann A."/>
            <person name="Henrissat B."/>
            <person name="Duncan S.H."/>
            <person name="Flint H.J."/>
        </authorList>
    </citation>
    <scope>NUCLEOTIDE SEQUENCE</scope>
    <source>
        <strain evidence="8">CGMCC 1.15644</strain>
    </source>
</reference>
<evidence type="ECO:0000313" key="10">
    <source>
        <dbReference type="Proteomes" id="UP000295684"/>
    </source>
</evidence>
<protein>
    <submittedName>
        <fullName evidence="9">Putative flippase GtrA</fullName>
    </submittedName>
</protein>
<keyword evidence="11" id="KW-1185">Reference proteome</keyword>
<accession>A0A4R2H6H1</accession>
<evidence type="ECO:0000256" key="6">
    <source>
        <dbReference type="SAM" id="Phobius"/>
    </source>
</evidence>
<comment type="subcellular location">
    <subcellularLocation>
        <location evidence="1">Membrane</location>
        <topology evidence="1">Multi-pass membrane protein</topology>
    </subcellularLocation>
</comment>
<feature type="transmembrane region" description="Helical" evidence="6">
    <location>
        <begin position="40"/>
        <end position="65"/>
    </location>
</feature>
<evidence type="ECO:0000256" key="3">
    <source>
        <dbReference type="ARBA" id="ARBA00022692"/>
    </source>
</evidence>
<dbReference type="InterPro" id="IPR007267">
    <property type="entry name" value="GtrA_DPMS_TM"/>
</dbReference>
<dbReference type="PANTHER" id="PTHR38459:SF1">
    <property type="entry name" value="PROPHAGE BACTOPRENOL-LINKED GLUCOSE TRANSLOCASE HOMOLOG"/>
    <property type="match status" value="1"/>
</dbReference>
<comment type="similarity">
    <text evidence="2">Belongs to the GtrA family.</text>
</comment>
<dbReference type="AlphaFoldDB" id="A0A4R2H6H1"/>
<dbReference type="InterPro" id="IPR051401">
    <property type="entry name" value="GtrA_CellWall_Glycosyl"/>
</dbReference>
<name>A0A4R2H6H1_9SPHI</name>
<feature type="transmembrane region" description="Helical" evidence="6">
    <location>
        <begin position="12"/>
        <end position="34"/>
    </location>
</feature>
<feature type="transmembrane region" description="Helical" evidence="6">
    <location>
        <begin position="77"/>
        <end position="98"/>
    </location>
</feature>